<feature type="region of interest" description="Disordered" evidence="2">
    <location>
        <begin position="1503"/>
        <end position="1525"/>
    </location>
</feature>
<feature type="compositionally biased region" description="Acidic residues" evidence="2">
    <location>
        <begin position="566"/>
        <end position="576"/>
    </location>
</feature>
<feature type="region of interest" description="Disordered" evidence="2">
    <location>
        <begin position="232"/>
        <end position="348"/>
    </location>
</feature>
<feature type="region of interest" description="Disordered" evidence="2">
    <location>
        <begin position="1613"/>
        <end position="1647"/>
    </location>
</feature>
<evidence type="ECO:0000313" key="4">
    <source>
        <dbReference type="Proteomes" id="UP000030754"/>
    </source>
</evidence>
<feature type="region of interest" description="Disordered" evidence="2">
    <location>
        <begin position="690"/>
        <end position="753"/>
    </location>
</feature>
<feature type="region of interest" description="Disordered" evidence="2">
    <location>
        <begin position="1855"/>
        <end position="1877"/>
    </location>
</feature>
<feature type="compositionally biased region" description="Acidic residues" evidence="2">
    <location>
        <begin position="598"/>
        <end position="621"/>
    </location>
</feature>
<dbReference type="EMBL" id="HG722867">
    <property type="protein sequence ID" value="CDJ63749.1"/>
    <property type="molecule type" value="Genomic_DNA"/>
</dbReference>
<feature type="region of interest" description="Disordered" evidence="2">
    <location>
        <begin position="2099"/>
        <end position="2148"/>
    </location>
</feature>
<feature type="compositionally biased region" description="Polar residues" evidence="2">
    <location>
        <begin position="288"/>
        <end position="297"/>
    </location>
</feature>
<feature type="compositionally biased region" description="Basic and acidic residues" evidence="2">
    <location>
        <begin position="81"/>
        <end position="101"/>
    </location>
</feature>
<feature type="region of interest" description="Disordered" evidence="2">
    <location>
        <begin position="1"/>
        <end position="132"/>
    </location>
</feature>
<feature type="compositionally biased region" description="Low complexity" evidence="2">
    <location>
        <begin position="875"/>
        <end position="889"/>
    </location>
</feature>
<keyword evidence="1" id="KW-0175">Coiled coil</keyword>
<feature type="compositionally biased region" description="Acidic residues" evidence="2">
    <location>
        <begin position="548"/>
        <end position="558"/>
    </location>
</feature>
<feature type="compositionally biased region" description="Basic residues" evidence="2">
    <location>
        <begin position="189"/>
        <end position="214"/>
    </location>
</feature>
<reference evidence="3" key="1">
    <citation type="submission" date="2013-10" db="EMBL/GenBank/DDBJ databases">
        <title>Genomic analysis of the causative agents of coccidiosis in chickens.</title>
        <authorList>
            <person name="Reid A.J."/>
            <person name="Blake D."/>
            <person name="Billington K."/>
            <person name="Browne H."/>
            <person name="Dunn M."/>
            <person name="Hung S."/>
            <person name="Kawahara F."/>
            <person name="Miranda-Saavedra D."/>
            <person name="Mourier T."/>
            <person name="Nagra H."/>
            <person name="Otto T.D."/>
            <person name="Rawlings N."/>
            <person name="Sanchez A."/>
            <person name="Sanders M."/>
            <person name="Subramaniam C."/>
            <person name="Tay Y."/>
            <person name="Dear P."/>
            <person name="Doerig C."/>
            <person name="Gruber A."/>
            <person name="Parkinson J."/>
            <person name="Shirley M."/>
            <person name="Wan K.L."/>
            <person name="Berriman M."/>
            <person name="Tomley F."/>
            <person name="Pain A."/>
        </authorList>
    </citation>
    <scope>NUCLEOTIDE SEQUENCE [LARGE SCALE GENOMIC DNA]</scope>
    <source>
        <strain evidence="3">Houghton</strain>
    </source>
</reference>
<feature type="compositionally biased region" description="Polar residues" evidence="2">
    <location>
        <begin position="1614"/>
        <end position="1644"/>
    </location>
</feature>
<keyword evidence="4" id="KW-1185">Reference proteome</keyword>
<feature type="compositionally biased region" description="Basic residues" evidence="2">
    <location>
        <begin position="15"/>
        <end position="26"/>
    </location>
</feature>
<feature type="compositionally biased region" description="Low complexity" evidence="2">
    <location>
        <begin position="1040"/>
        <end position="1051"/>
    </location>
</feature>
<dbReference type="OrthoDB" id="349436at2759"/>
<feature type="compositionally biased region" description="Basic residues" evidence="2">
    <location>
        <begin position="326"/>
        <end position="339"/>
    </location>
</feature>
<feature type="compositionally biased region" description="Low complexity" evidence="2">
    <location>
        <begin position="967"/>
        <end position="984"/>
    </location>
</feature>
<feature type="compositionally biased region" description="Basic and acidic residues" evidence="2">
    <location>
        <begin position="27"/>
        <end position="38"/>
    </location>
</feature>
<feature type="compositionally biased region" description="Acidic residues" evidence="2">
    <location>
        <begin position="629"/>
        <end position="641"/>
    </location>
</feature>
<dbReference type="GeneID" id="25476023"/>
<feature type="region of interest" description="Disordered" evidence="2">
    <location>
        <begin position="935"/>
        <end position="1051"/>
    </location>
</feature>
<feature type="compositionally biased region" description="Low complexity" evidence="2">
    <location>
        <begin position="1503"/>
        <end position="1514"/>
    </location>
</feature>
<feature type="region of interest" description="Disordered" evidence="2">
    <location>
        <begin position="184"/>
        <end position="217"/>
    </location>
</feature>
<dbReference type="VEuPathDB" id="ToxoDB:ENH_00058830"/>
<proteinExistence type="predicted"/>
<feature type="region of interest" description="Disordered" evidence="2">
    <location>
        <begin position="855"/>
        <end position="916"/>
    </location>
</feature>
<evidence type="ECO:0000256" key="2">
    <source>
        <dbReference type="SAM" id="MobiDB-lite"/>
    </source>
</evidence>
<gene>
    <name evidence="3" type="ORF">ENH_00058830</name>
</gene>
<dbReference type="Proteomes" id="UP000030754">
    <property type="component" value="Unassembled WGS sequence"/>
</dbReference>
<evidence type="ECO:0000313" key="3">
    <source>
        <dbReference type="EMBL" id="CDJ63749.1"/>
    </source>
</evidence>
<evidence type="ECO:0000256" key="1">
    <source>
        <dbReference type="SAM" id="Coils"/>
    </source>
</evidence>
<feature type="compositionally biased region" description="Low complexity" evidence="2">
    <location>
        <begin position="481"/>
        <end position="498"/>
    </location>
</feature>
<feature type="compositionally biased region" description="Low complexity" evidence="2">
    <location>
        <begin position="855"/>
        <end position="868"/>
    </location>
</feature>
<accession>U6MMR7</accession>
<feature type="compositionally biased region" description="Acidic residues" evidence="2">
    <location>
        <begin position="648"/>
        <end position="666"/>
    </location>
</feature>
<feature type="compositionally biased region" description="Polar residues" evidence="2">
    <location>
        <begin position="303"/>
        <end position="325"/>
    </location>
</feature>
<feature type="compositionally biased region" description="Acidic residues" evidence="2">
    <location>
        <begin position="505"/>
        <end position="520"/>
    </location>
</feature>
<feature type="compositionally biased region" description="Polar residues" evidence="2">
    <location>
        <begin position="530"/>
        <end position="542"/>
    </location>
</feature>
<dbReference type="RefSeq" id="XP_013439074.1">
    <property type="nucleotide sequence ID" value="XM_013583620.1"/>
</dbReference>
<feature type="compositionally biased region" description="Basic and acidic residues" evidence="2">
    <location>
        <begin position="272"/>
        <end position="286"/>
    </location>
</feature>
<feature type="region of interest" description="Disordered" evidence="2">
    <location>
        <begin position="465"/>
        <end position="674"/>
    </location>
</feature>
<organism evidence="3 4">
    <name type="scientific">Eimeria necatrix</name>
    <dbReference type="NCBI Taxonomy" id="51315"/>
    <lineage>
        <taxon>Eukaryota</taxon>
        <taxon>Sar</taxon>
        <taxon>Alveolata</taxon>
        <taxon>Apicomplexa</taxon>
        <taxon>Conoidasida</taxon>
        <taxon>Coccidia</taxon>
        <taxon>Eucoccidiorida</taxon>
        <taxon>Eimeriorina</taxon>
        <taxon>Eimeriidae</taxon>
        <taxon>Eimeria</taxon>
    </lineage>
</organism>
<protein>
    <submittedName>
        <fullName evidence="3">Uncharacterized protein</fullName>
    </submittedName>
</protein>
<name>U6MMR7_9EIME</name>
<feature type="coiled-coil region" evidence="1">
    <location>
        <begin position="1334"/>
        <end position="1396"/>
    </location>
</feature>
<reference evidence="3" key="2">
    <citation type="submission" date="2013-10" db="EMBL/GenBank/DDBJ databases">
        <authorList>
            <person name="Aslett M."/>
        </authorList>
    </citation>
    <scope>NUCLEOTIDE SEQUENCE [LARGE SCALE GENOMIC DNA]</scope>
    <source>
        <strain evidence="3">Houghton</strain>
    </source>
</reference>
<feature type="compositionally biased region" description="Low complexity" evidence="2">
    <location>
        <begin position="2102"/>
        <end position="2111"/>
    </location>
</feature>
<feature type="compositionally biased region" description="Basic and acidic residues" evidence="2">
    <location>
        <begin position="1515"/>
        <end position="1525"/>
    </location>
</feature>
<sequence length="2163" mass="238282">MDLPWDAQPLERRREGRRRSDKRHPRHNEDERVNRESMIDFLSGLKGSLQSALHAPEPTNPEAGEQQGPGSMIYSQQSPHTRWERQLQERPRHTQRQRWEQQEEALDEPSPSMHEQHMWHRNMRYLSSRKPQKPKWTCLQQLQKTLTIDSADEEDDPPSAAAAPASAAFNFHFNPSEVAYGDEYERQQRQKQHERRHHRRRPNGVPGRHSRRQSYRSDQYQGFDFEYTDEESAQAAGRYDHVSPVASPRFGRPEVDEEFSQEPSSQQFPGYDNRRESAQLGEHDETGAYSQPWTDATNPFPASASTAATDVNSPSLRDSSITSSVSRRHHQHSKLHKQQQKFEGMSRQEASWLADSGPPAYSSELPVDPSVPRRQRLIEIANRFPLISEVNEGLETAQPRLRDLREQLDEGLREALTQDLLEFQKEAFLSVRRKSAAKAKLQLPKEEVEEEHHGHAEAGMAVSVEAETQEEAEEAADVKAEAATGIAEASEDASGADAAQKEELAVVEEEAQAQGTEEENREVLEELLGSSDSEATKEQQVLSPIEEANGEEIEELEEPLGASPQSDDDCAAEEEAACGYEESKWAMTEGESLQATEQNEEVMEEPQEPEATEVTEADEEDVAAHAAADEDEIEGEAEAAEEAAAVEAAEEEEEGILASDFTEDEGTLGANPEIQEALSVVNKATQCCVEEERQNNEADEVTAGIAEKETEEETPPTDGQKEEEPLQQPQPCSSQGKVATSPERGSQKEVGSDQLTLEALRALSVRMLQPLKFGTAQVQQKQQVERSIPNWGANLFPHIEKGESLPASDSCVGGRQLPREDTDLVYGLLTHRARLHQLLLMEATEMATERQKMPFNSFDSSADSCSSNIPPDYRQWAPQPSQEAPSAAQYEQNATGEDSQKQPEAAPVVEATQDKEIIDNPSSLVCEESTAAAQNAQECLDSPPSAKQGTGTAASAPDKNEADTEPKSAVSSSKDADSEAAGSSRGCEGCRNTEDSPSLDLAAVENTGDSLPASAEREEQPQALAESSETEGRKDEDSSADATAASAVEAKAAAEAAAAAKAAAAAATTAEAAALEATRAAAAATAALKAHAVAAAAAAEKEKAAAELSPPEDSPRIPQDQKAIHELQGLHEENIAAAAAKRIISSAVNPEDLISYDEAKIRLSCGSANVAQRRALPIPPPARGSKMYHPSLSPIAAAPQLAAIRAVSSAGTSKALETVRTLEENGLYPHVRLDGKKNSGKEEIVGASSQRTLQHKLQQQLRLKLVQQQANIQTLPQLQETQQILPLQPEQPILKLQQLVLQQQEQQQLAEKAQIVSPQDGSTSSRRRASRVRFADETLKNEELKEQLRKQAKELRKLRHFRDLQHTLHEETEQHIDRLHTELKNLADENLNLLEQQKQTGLGAQQLAFNLLRLHALGTKRGVPVKDAAVSPRGEQTTALEHVLQQNRELEQMQWQLQQLRQRVTDNRATQQADEQRLLELQQSEARLQQENNNLRQMLQTLSAAQQQQASAAQAEHEKSRDKLHEEANTDLRRTLAVEQQARLEAEEQLRETLEVMQLLKQCLQDHKEKAASLEYHVKELQELQRQQKEEQLQRAFEASQSAAILEALDREQNTGAPQAAQETVSTTAQEDQPCKASTCQDSPETVKKETSEMGIQAGPPMPYGSHTNAAAEEHQQLLRQAAQQQQLIARLKSALATQAKTLCQEKTYYQQLVLKFQQRIAELERYQHQLLLHVQQQQQQLLQQQHQAASLQSVASGASQRPPFVLQAPPVFVSAPAASSPTAPVLTQTSFTAADVQAAARAAAERQHQQRGCREVQEGTAARVDIIEREAEADPSCSARSEDWLKLLSEAIEEEENKQRTEATPGEAQDEGQRRAIFDRPGTPAAVTLATQKGAKSVSATREDTAHVEIQETQPACYNRDNASAALEEALSVDAVEPKTFGAQEQQQAQQQLIQQLQDSLQGKVYVHLEKLQRTLSSDPNNGLSLGSVCGRGISQCTNEGQEAAGELIKENLGHSREGRDKPLLTSHEQQTPLEHRLQHLLQQKQREKQQQISILSIPSSPAYASPFGTTDSVSVSLPLPSVPSGLECRALLKRSELNRSPTTSTTASTVVGDDISSAPAFPSALCKPPEKRDGENGEEVSGARQKVQQLRQLLRQQGLLN</sequence>